<accession>A0A4Q7MNF2</accession>
<dbReference type="EMBL" id="SGXA01000003">
    <property type="protein sequence ID" value="RZS69108.1"/>
    <property type="molecule type" value="Genomic_DNA"/>
</dbReference>
<organism evidence="1 2">
    <name type="scientific">Pseudobacter ginsenosidimutans</name>
    <dbReference type="NCBI Taxonomy" id="661488"/>
    <lineage>
        <taxon>Bacteria</taxon>
        <taxon>Pseudomonadati</taxon>
        <taxon>Bacteroidota</taxon>
        <taxon>Chitinophagia</taxon>
        <taxon>Chitinophagales</taxon>
        <taxon>Chitinophagaceae</taxon>
        <taxon>Pseudobacter</taxon>
    </lineage>
</organism>
<evidence type="ECO:0000313" key="1">
    <source>
        <dbReference type="EMBL" id="RZS69108.1"/>
    </source>
</evidence>
<evidence type="ECO:0000313" key="2">
    <source>
        <dbReference type="Proteomes" id="UP000293874"/>
    </source>
</evidence>
<name>A0A4Q7MNF2_9BACT</name>
<dbReference type="AlphaFoldDB" id="A0A4Q7MNF2"/>
<comment type="caution">
    <text evidence="1">The sequence shown here is derived from an EMBL/GenBank/DDBJ whole genome shotgun (WGS) entry which is preliminary data.</text>
</comment>
<proteinExistence type="predicted"/>
<dbReference type="OrthoDB" id="8418771at2"/>
<protein>
    <recommendedName>
        <fullName evidence="3">Phosphoribosylpyrophosphate synthetase</fullName>
    </recommendedName>
</protein>
<sequence>MQKFESLTDAVSELREKGYQAEFDAEPFCLYCSDLDMRLNPDEFHVDAIYNFEEIGKPDDNAVVYAISSAHGVKGLVVDPSQAISQHWDFEMAKKLRYQPVTPKP</sequence>
<reference evidence="1 2" key="1">
    <citation type="submission" date="2019-02" db="EMBL/GenBank/DDBJ databases">
        <title>Genomic Encyclopedia of Type Strains, Phase IV (KMG-IV): sequencing the most valuable type-strain genomes for metagenomic binning, comparative biology and taxonomic classification.</title>
        <authorList>
            <person name="Goeker M."/>
        </authorList>
    </citation>
    <scope>NUCLEOTIDE SEQUENCE [LARGE SCALE GENOMIC DNA]</scope>
    <source>
        <strain evidence="1 2">DSM 18116</strain>
    </source>
</reference>
<gene>
    <name evidence="1" type="ORF">EV199_4933</name>
</gene>
<keyword evidence="2" id="KW-1185">Reference proteome</keyword>
<dbReference type="RefSeq" id="WP_130543474.1">
    <property type="nucleotide sequence ID" value="NZ_CP042431.1"/>
</dbReference>
<evidence type="ECO:0008006" key="3">
    <source>
        <dbReference type="Google" id="ProtNLM"/>
    </source>
</evidence>
<dbReference type="Proteomes" id="UP000293874">
    <property type="component" value="Unassembled WGS sequence"/>
</dbReference>